<dbReference type="Gene3D" id="3.40.720.10">
    <property type="entry name" value="Alkaline Phosphatase, subunit A"/>
    <property type="match status" value="1"/>
</dbReference>
<dbReference type="Pfam" id="PF00884">
    <property type="entry name" value="Sulfatase"/>
    <property type="match status" value="1"/>
</dbReference>
<protein>
    <submittedName>
        <fullName evidence="7">Arylsulfatase</fullName>
        <ecNumber evidence="7">3.1.6.1</ecNumber>
    </submittedName>
</protein>
<dbReference type="InterPro" id="IPR024607">
    <property type="entry name" value="Sulfatase_CS"/>
</dbReference>
<evidence type="ECO:0000256" key="4">
    <source>
        <dbReference type="ARBA" id="ARBA00022837"/>
    </source>
</evidence>
<keyword evidence="2" id="KW-0479">Metal-binding</keyword>
<gene>
    <name evidence="7" type="ORF">AVDCRST_MAG63-2226</name>
</gene>
<dbReference type="EC" id="3.1.6.1" evidence="7"/>
<dbReference type="AlphaFoldDB" id="A0A6J4IMR7"/>
<keyword evidence="3 7" id="KW-0378">Hydrolase</keyword>
<evidence type="ECO:0000256" key="5">
    <source>
        <dbReference type="SAM" id="MobiDB-lite"/>
    </source>
</evidence>
<comment type="similarity">
    <text evidence="1">Belongs to the sulfatase family.</text>
</comment>
<sequence length="500" mass="54129">MLTRRDLMGAALGALLAARPGADRAAGADVPAASRPNLLFILADDLGYGDLGCYGQKRFETPNLDRLAREGMRFTQFYAGAPVCAPSRCVLLTGLHTGHATVRGNRGTTLLPEDLTVGEVLRTAGYRTAVIGKWGMGDAGSTGVPGRQGFERFFGYLNHGHAHNYFPDHLWRSEGAGSEAQRVPLPNVVPDATPSGAGVASERRAYSHDRFTEEALRFLDESAAAGTDDRPFFLYLGYTIPHANNEAGKRGMEVPDLGDYAGRDWPDNQKAQAAMIARMDRDVGRLLDRLKALGLDRNTLVLFSSDNGPHREGGNDPDFADSNGPLRGIKRDLYEGGIRVPFLARWPGRVPAGTVSRHVGHFADVLPTLAELGGAKTPGSLDGISVAPTLLGQERRQARHEHLYWEFYERGGARAVRMGDWKGVRPQWHAPPELYDLSKDPGEGRDVAAANPEVVAKIQAVMDRAHTPSPRWKVPPRPDAASPAPGRQSPPADSGPTPLR</sequence>
<dbReference type="InterPro" id="IPR000917">
    <property type="entry name" value="Sulfatase_N"/>
</dbReference>
<dbReference type="SUPFAM" id="SSF53649">
    <property type="entry name" value="Alkaline phosphatase-like"/>
    <property type="match status" value="1"/>
</dbReference>
<dbReference type="GO" id="GO:0004065">
    <property type="term" value="F:arylsulfatase activity"/>
    <property type="evidence" value="ECO:0007669"/>
    <property type="project" value="UniProtKB-EC"/>
</dbReference>
<evidence type="ECO:0000313" key="7">
    <source>
        <dbReference type="EMBL" id="CAA9254989.1"/>
    </source>
</evidence>
<evidence type="ECO:0000256" key="2">
    <source>
        <dbReference type="ARBA" id="ARBA00022723"/>
    </source>
</evidence>
<dbReference type="PANTHER" id="PTHR42693:SF53">
    <property type="entry name" value="ENDO-4-O-SULFATASE"/>
    <property type="match status" value="1"/>
</dbReference>
<keyword evidence="4" id="KW-0106">Calcium</keyword>
<evidence type="ECO:0000259" key="6">
    <source>
        <dbReference type="Pfam" id="PF00884"/>
    </source>
</evidence>
<dbReference type="GO" id="GO:0046872">
    <property type="term" value="F:metal ion binding"/>
    <property type="evidence" value="ECO:0007669"/>
    <property type="project" value="UniProtKB-KW"/>
</dbReference>
<accession>A0A6J4IMR7</accession>
<dbReference type="PROSITE" id="PS00523">
    <property type="entry name" value="SULFATASE_1"/>
    <property type="match status" value="1"/>
</dbReference>
<feature type="region of interest" description="Disordered" evidence="5">
    <location>
        <begin position="462"/>
        <end position="500"/>
    </location>
</feature>
<dbReference type="Gene3D" id="3.30.1120.10">
    <property type="match status" value="1"/>
</dbReference>
<name>A0A6J4IMR7_9BACT</name>
<feature type="region of interest" description="Disordered" evidence="5">
    <location>
        <begin position="185"/>
        <end position="204"/>
    </location>
</feature>
<dbReference type="EMBL" id="CADCTO010000274">
    <property type="protein sequence ID" value="CAA9254989.1"/>
    <property type="molecule type" value="Genomic_DNA"/>
</dbReference>
<reference evidence="7" key="1">
    <citation type="submission" date="2020-02" db="EMBL/GenBank/DDBJ databases">
        <authorList>
            <person name="Meier V. D."/>
        </authorList>
    </citation>
    <scope>NUCLEOTIDE SEQUENCE</scope>
    <source>
        <strain evidence="7">AVDCRST_MAG63</strain>
    </source>
</reference>
<dbReference type="CDD" id="cd16145">
    <property type="entry name" value="ARS_like"/>
    <property type="match status" value="1"/>
</dbReference>
<dbReference type="PANTHER" id="PTHR42693">
    <property type="entry name" value="ARYLSULFATASE FAMILY MEMBER"/>
    <property type="match status" value="1"/>
</dbReference>
<evidence type="ECO:0000256" key="1">
    <source>
        <dbReference type="ARBA" id="ARBA00008779"/>
    </source>
</evidence>
<proteinExistence type="inferred from homology"/>
<dbReference type="InterPro" id="IPR050738">
    <property type="entry name" value="Sulfatase"/>
</dbReference>
<organism evidence="7">
    <name type="scientific">uncultured Armatimonadetes bacterium</name>
    <dbReference type="NCBI Taxonomy" id="157466"/>
    <lineage>
        <taxon>Bacteria</taxon>
        <taxon>Bacillati</taxon>
        <taxon>Armatimonadota</taxon>
        <taxon>environmental samples</taxon>
    </lineage>
</organism>
<dbReference type="InterPro" id="IPR017850">
    <property type="entry name" value="Alkaline_phosphatase_core_sf"/>
</dbReference>
<feature type="domain" description="Sulfatase N-terminal" evidence="6">
    <location>
        <begin position="36"/>
        <end position="374"/>
    </location>
</feature>
<evidence type="ECO:0000256" key="3">
    <source>
        <dbReference type="ARBA" id="ARBA00022801"/>
    </source>
</evidence>